<feature type="domain" description="N-acetyltransferase" evidence="3">
    <location>
        <begin position="6"/>
        <end position="155"/>
    </location>
</feature>
<dbReference type="Pfam" id="PF00583">
    <property type="entry name" value="Acetyltransf_1"/>
    <property type="match status" value="1"/>
</dbReference>
<proteinExistence type="predicted"/>
<dbReference type="PANTHER" id="PTHR43877">
    <property type="entry name" value="AMINOALKYLPHOSPHONATE N-ACETYLTRANSFERASE-RELATED-RELATED"/>
    <property type="match status" value="1"/>
</dbReference>
<name>A0A1I7E7I1_9BURK</name>
<keyword evidence="1 5" id="KW-0808">Transferase</keyword>
<dbReference type="RefSeq" id="WP_093637664.1">
    <property type="nucleotide sequence ID" value="NZ_CAJNAU010000034.1"/>
</dbReference>
<dbReference type="PANTHER" id="PTHR43877:SF2">
    <property type="entry name" value="AMINOALKYLPHOSPHONATE N-ACETYLTRANSFERASE-RELATED"/>
    <property type="match status" value="1"/>
</dbReference>
<dbReference type="CDD" id="cd04301">
    <property type="entry name" value="NAT_SF"/>
    <property type="match status" value="1"/>
</dbReference>
<reference evidence="5 6" key="1">
    <citation type="submission" date="2016-10" db="EMBL/GenBank/DDBJ databases">
        <authorList>
            <person name="de Groot N.N."/>
        </authorList>
    </citation>
    <scope>NUCLEOTIDE SEQUENCE [LARGE SCALE GENOMIC DNA]</scope>
    <source>
        <strain evidence="5 6">LMG 27731</strain>
    </source>
</reference>
<evidence type="ECO:0000313" key="7">
    <source>
        <dbReference type="Proteomes" id="UP000674425"/>
    </source>
</evidence>
<dbReference type="Gene3D" id="3.40.630.30">
    <property type="match status" value="1"/>
</dbReference>
<sequence>MPAPLRFVHLDTPESLLPAFDVMRQLRPHLTDAHSFAAQVAKQHAEGYRLLAASDAGSVVGLAGYRTLTNLLYGRFVYVDDLVVDDRLQRGGIGAQLLDAVRQIAREAGCVHFVLDTGLHMPLAQRFYFRNGLLARGMHFVEPLAPLAHSATVTS</sequence>
<evidence type="ECO:0000313" key="5">
    <source>
        <dbReference type="EMBL" id="SFU19904.1"/>
    </source>
</evidence>
<evidence type="ECO:0000259" key="3">
    <source>
        <dbReference type="PROSITE" id="PS51186"/>
    </source>
</evidence>
<keyword evidence="2" id="KW-0012">Acyltransferase</keyword>
<keyword evidence="7" id="KW-1185">Reference proteome</keyword>
<evidence type="ECO:0000256" key="1">
    <source>
        <dbReference type="ARBA" id="ARBA00022679"/>
    </source>
</evidence>
<dbReference type="EMBL" id="FPBH01000014">
    <property type="protein sequence ID" value="SFU19904.1"/>
    <property type="molecule type" value="Genomic_DNA"/>
</dbReference>
<dbReference type="AlphaFoldDB" id="A0A1I7E7I1"/>
<evidence type="ECO:0000313" key="6">
    <source>
        <dbReference type="Proteomes" id="UP000198844"/>
    </source>
</evidence>
<dbReference type="EMBL" id="CAJNAU010000034">
    <property type="protein sequence ID" value="CAE6772980.1"/>
    <property type="molecule type" value="Genomic_DNA"/>
</dbReference>
<evidence type="ECO:0000256" key="2">
    <source>
        <dbReference type="ARBA" id="ARBA00023315"/>
    </source>
</evidence>
<dbReference type="GeneID" id="77193305"/>
<dbReference type="InterPro" id="IPR016181">
    <property type="entry name" value="Acyl_CoA_acyltransferase"/>
</dbReference>
<gene>
    <name evidence="4" type="ORF">R69658_03712</name>
    <name evidence="5" type="ORF">SAMN05192563_1014162</name>
</gene>
<dbReference type="Proteomes" id="UP000198844">
    <property type="component" value="Unassembled WGS sequence"/>
</dbReference>
<organism evidence="5 6">
    <name type="scientific">Paraburkholderia aspalathi</name>
    <dbReference type="NCBI Taxonomy" id="1324617"/>
    <lineage>
        <taxon>Bacteria</taxon>
        <taxon>Pseudomonadati</taxon>
        <taxon>Pseudomonadota</taxon>
        <taxon>Betaproteobacteria</taxon>
        <taxon>Burkholderiales</taxon>
        <taxon>Burkholderiaceae</taxon>
        <taxon>Paraburkholderia</taxon>
    </lineage>
</organism>
<dbReference type="OrthoDB" id="9805924at2"/>
<dbReference type="GO" id="GO:0016747">
    <property type="term" value="F:acyltransferase activity, transferring groups other than amino-acyl groups"/>
    <property type="evidence" value="ECO:0007669"/>
    <property type="project" value="InterPro"/>
</dbReference>
<dbReference type="InterPro" id="IPR000182">
    <property type="entry name" value="GNAT_dom"/>
</dbReference>
<evidence type="ECO:0000313" key="4">
    <source>
        <dbReference type="EMBL" id="CAE6772980.1"/>
    </source>
</evidence>
<protein>
    <submittedName>
        <fullName evidence="5">Acetyltransferase (GNAT) family protein</fullName>
    </submittedName>
</protein>
<reference evidence="4 7" key="2">
    <citation type="submission" date="2021-02" db="EMBL/GenBank/DDBJ databases">
        <authorList>
            <person name="Vanwijnsberghe S."/>
        </authorList>
    </citation>
    <scope>NUCLEOTIDE SEQUENCE [LARGE SCALE GENOMIC DNA]</scope>
    <source>
        <strain evidence="4 7">R-69658</strain>
    </source>
</reference>
<dbReference type="PROSITE" id="PS51186">
    <property type="entry name" value="GNAT"/>
    <property type="match status" value="1"/>
</dbReference>
<dbReference type="InterPro" id="IPR050832">
    <property type="entry name" value="Bact_Acetyltransf"/>
</dbReference>
<accession>A0A1I7E7I1</accession>
<dbReference type="Proteomes" id="UP000674425">
    <property type="component" value="Unassembled WGS sequence"/>
</dbReference>
<dbReference type="SUPFAM" id="SSF55729">
    <property type="entry name" value="Acyl-CoA N-acyltransferases (Nat)"/>
    <property type="match status" value="1"/>
</dbReference>